<dbReference type="InterPro" id="IPR018640">
    <property type="entry name" value="DUF2063"/>
</dbReference>
<evidence type="ECO:0000313" key="2">
    <source>
        <dbReference type="EMBL" id="QGZ60373.1"/>
    </source>
</evidence>
<dbReference type="RefSeq" id="WP_158947827.1">
    <property type="nucleotide sequence ID" value="NZ_CP046913.1"/>
</dbReference>
<evidence type="ECO:0000313" key="3">
    <source>
        <dbReference type="Proteomes" id="UP000433577"/>
    </source>
</evidence>
<dbReference type="InterPro" id="IPR044922">
    <property type="entry name" value="DUF2063_N_sf"/>
</dbReference>
<sequence>MSAARDSLAQAQHAFAAALDDAAADAALAPTLLPADPALLHARLGLYRGNVRAARRHALASAYPVLAALTGDAYFDALALAYARAHPPQDADLTGFGASLAAFVAHYESEPRYAYFADVARLEWALHVAAYAANVTPWSAAHWQTVDAGRLAQARLRVHPACAALALRADAPAIWRAHQPGGAWPERIDTPAWTLVVRPQWRPALLTHTPAAHAAFIALSAGTSLDEALALAFDVDAAFDFGGTWRAWIEAGAIVDMSET</sequence>
<feature type="domain" description="Putative DNA-binding" evidence="1">
    <location>
        <begin position="10"/>
        <end position="104"/>
    </location>
</feature>
<keyword evidence="3" id="KW-1185">Reference proteome</keyword>
<accession>A0A7Z2GEV5</accession>
<dbReference type="Proteomes" id="UP000433577">
    <property type="component" value="Chromosome 1"/>
</dbReference>
<dbReference type="Pfam" id="PF09836">
    <property type="entry name" value="DUF2063"/>
    <property type="match status" value="1"/>
</dbReference>
<protein>
    <submittedName>
        <fullName evidence="2">DUF2063 domain-containing protein</fullName>
    </submittedName>
</protein>
<name>A0A7Z2GEV5_9BURK</name>
<reference evidence="2 3" key="1">
    <citation type="submission" date="2019-12" db="EMBL/GenBank/DDBJ databases">
        <title>Paraburkholderia acidiphila 7Q-K02 sp. nov and Paraburkholderia acidisoli DHF22 sp. nov., two strains isolated from forest soil.</title>
        <authorList>
            <person name="Gao Z."/>
            <person name="Qiu L."/>
        </authorList>
    </citation>
    <scope>NUCLEOTIDE SEQUENCE [LARGE SCALE GENOMIC DNA]</scope>
    <source>
        <strain evidence="2 3">DHF22</strain>
    </source>
</reference>
<evidence type="ECO:0000259" key="1">
    <source>
        <dbReference type="Pfam" id="PF09836"/>
    </source>
</evidence>
<dbReference type="KEGG" id="pacs:FAZ98_00720"/>
<organism evidence="2 3">
    <name type="scientific">Paraburkholderia acidisoli</name>
    <dbReference type="NCBI Taxonomy" id="2571748"/>
    <lineage>
        <taxon>Bacteria</taxon>
        <taxon>Pseudomonadati</taxon>
        <taxon>Pseudomonadota</taxon>
        <taxon>Betaproteobacteria</taxon>
        <taxon>Burkholderiales</taxon>
        <taxon>Burkholderiaceae</taxon>
        <taxon>Paraburkholderia</taxon>
    </lineage>
</organism>
<gene>
    <name evidence="2" type="ORF">FAZ98_00720</name>
</gene>
<proteinExistence type="predicted"/>
<dbReference type="AlphaFoldDB" id="A0A7Z2GEV5"/>
<dbReference type="Gene3D" id="1.10.150.690">
    <property type="entry name" value="DUF2063"/>
    <property type="match status" value="1"/>
</dbReference>
<dbReference type="OrthoDB" id="4146344at2"/>
<dbReference type="EMBL" id="CP046913">
    <property type="protein sequence ID" value="QGZ60373.1"/>
    <property type="molecule type" value="Genomic_DNA"/>
</dbReference>